<accession>A0A7N2R972</accession>
<dbReference type="SMART" id="SM00256">
    <property type="entry name" value="FBOX"/>
    <property type="match status" value="1"/>
</dbReference>
<dbReference type="Pfam" id="PF23622">
    <property type="entry name" value="LRR_At1g61320_AtMIF1"/>
    <property type="match status" value="1"/>
</dbReference>
<evidence type="ECO:0000313" key="3">
    <source>
        <dbReference type="Proteomes" id="UP000594261"/>
    </source>
</evidence>
<dbReference type="AlphaFoldDB" id="A0A7N2R972"/>
<dbReference type="InParanoid" id="A0A7N2R972"/>
<dbReference type="PANTHER" id="PTHR34145:SF28">
    <property type="entry name" value="F-BOX DOMAIN-CONTAINING PROTEIN"/>
    <property type="match status" value="1"/>
</dbReference>
<dbReference type="OMA" id="CMANTIT"/>
<dbReference type="SUPFAM" id="SSF81383">
    <property type="entry name" value="F-box domain"/>
    <property type="match status" value="1"/>
</dbReference>
<dbReference type="InterPro" id="IPR036047">
    <property type="entry name" value="F-box-like_dom_sf"/>
</dbReference>
<reference evidence="2 3" key="1">
    <citation type="journal article" date="2016" name="G3 (Bethesda)">
        <title>First Draft Assembly and Annotation of the Genome of a California Endemic Oak Quercus lobata Nee (Fagaceae).</title>
        <authorList>
            <person name="Sork V.L."/>
            <person name="Fitz-Gibbon S.T."/>
            <person name="Puiu D."/>
            <person name="Crepeau M."/>
            <person name="Gugger P.F."/>
            <person name="Sherman R."/>
            <person name="Stevens K."/>
            <person name="Langley C.H."/>
            <person name="Pellegrini M."/>
            <person name="Salzberg S.L."/>
        </authorList>
    </citation>
    <scope>NUCLEOTIDE SEQUENCE [LARGE SCALE GENOMIC DNA]</scope>
    <source>
        <strain evidence="2 3">cv. SW786</strain>
    </source>
</reference>
<proteinExistence type="predicted"/>
<evidence type="ECO:0000313" key="2">
    <source>
        <dbReference type="EnsemblPlants" id="QL08p037410:mrna:CDS:1"/>
    </source>
</evidence>
<dbReference type="PROSITE" id="PS50181">
    <property type="entry name" value="FBOX"/>
    <property type="match status" value="1"/>
</dbReference>
<dbReference type="InterPro" id="IPR053772">
    <property type="entry name" value="At1g61320/At1g61330-like"/>
</dbReference>
<dbReference type="RefSeq" id="XP_030930970.1">
    <property type="nucleotide sequence ID" value="XM_031075110.1"/>
</dbReference>
<dbReference type="PANTHER" id="PTHR34145">
    <property type="entry name" value="OS02G0105600 PROTEIN"/>
    <property type="match status" value="1"/>
</dbReference>
<evidence type="ECO:0000259" key="1">
    <source>
        <dbReference type="PROSITE" id="PS50181"/>
    </source>
</evidence>
<dbReference type="InterPro" id="IPR032675">
    <property type="entry name" value="LRR_dom_sf"/>
</dbReference>
<dbReference type="Gramene" id="QL08p037410:mrna">
    <property type="protein sequence ID" value="QL08p037410:mrna:CDS:1"/>
    <property type="gene ID" value="QL08p037410"/>
</dbReference>
<dbReference type="EMBL" id="LRBV02000008">
    <property type="status" value="NOT_ANNOTATED_CDS"/>
    <property type="molecule type" value="Genomic_DNA"/>
</dbReference>
<dbReference type="OrthoDB" id="612216at2759"/>
<dbReference type="EnsemblPlants" id="QL08p037410:mrna">
    <property type="protein sequence ID" value="QL08p037410:mrna:CDS:1"/>
    <property type="gene ID" value="QL08p037410"/>
</dbReference>
<protein>
    <recommendedName>
        <fullName evidence="1">F-box domain-containing protein</fullName>
    </recommendedName>
</protein>
<dbReference type="InterPro" id="IPR055357">
    <property type="entry name" value="LRR_At1g61320_AtMIF1"/>
</dbReference>
<sequence>MGSIRAAIDRAASMISLRMKQRKEEGYAKKTDRISVLPDRVIYHILLLLPTIDVFKMISLFKNWRRVWASFPLVLDFHHKFAYGTERHNQLKLIKFVEYVFLILMPRKHIARLSTFRLNLDYFDDDACIHTWLSFVAESNVEELDLAVSYYRLPQTILHARSLRVLKLAMLRLKVKFGSIMLPSLKTLSMNMVMLDDKTIYKLISSCPALEDLDINWCCGLSNLQVSNPNLKSLQVQHRCPLPIQIEAMNLESFAYKGNYDQCKIRFVACQALRSLSLSETVFAEQWLRDQISRLPQLKNLKARSWGIPEKLYH</sequence>
<organism evidence="2 3">
    <name type="scientific">Quercus lobata</name>
    <name type="common">Valley oak</name>
    <dbReference type="NCBI Taxonomy" id="97700"/>
    <lineage>
        <taxon>Eukaryota</taxon>
        <taxon>Viridiplantae</taxon>
        <taxon>Streptophyta</taxon>
        <taxon>Embryophyta</taxon>
        <taxon>Tracheophyta</taxon>
        <taxon>Spermatophyta</taxon>
        <taxon>Magnoliopsida</taxon>
        <taxon>eudicotyledons</taxon>
        <taxon>Gunneridae</taxon>
        <taxon>Pentapetalae</taxon>
        <taxon>rosids</taxon>
        <taxon>fabids</taxon>
        <taxon>Fagales</taxon>
        <taxon>Fagaceae</taxon>
        <taxon>Quercus</taxon>
    </lineage>
</organism>
<dbReference type="Proteomes" id="UP000594261">
    <property type="component" value="Chromosome 8"/>
</dbReference>
<dbReference type="Pfam" id="PF00646">
    <property type="entry name" value="F-box"/>
    <property type="match status" value="1"/>
</dbReference>
<feature type="domain" description="F-box" evidence="1">
    <location>
        <begin position="31"/>
        <end position="67"/>
    </location>
</feature>
<reference evidence="2" key="2">
    <citation type="submission" date="2021-01" db="UniProtKB">
        <authorList>
            <consortium name="EnsemblPlants"/>
        </authorList>
    </citation>
    <scope>IDENTIFICATION</scope>
</reference>
<gene>
    <name evidence="2" type="primary">LOC115956824</name>
</gene>
<dbReference type="GeneID" id="115956824"/>
<dbReference type="KEGG" id="qlo:115956824"/>
<dbReference type="Gene3D" id="3.80.10.10">
    <property type="entry name" value="Ribonuclease Inhibitor"/>
    <property type="match status" value="1"/>
</dbReference>
<dbReference type="SUPFAM" id="SSF52047">
    <property type="entry name" value="RNI-like"/>
    <property type="match status" value="1"/>
</dbReference>
<dbReference type="InterPro" id="IPR001810">
    <property type="entry name" value="F-box_dom"/>
</dbReference>
<keyword evidence="3" id="KW-1185">Reference proteome</keyword>
<name>A0A7N2R972_QUELO</name>